<gene>
    <name evidence="2" type="ORF">KSP39_PZI022768</name>
</gene>
<evidence type="ECO:0000313" key="3">
    <source>
        <dbReference type="Proteomes" id="UP001418222"/>
    </source>
</evidence>
<reference evidence="2 3" key="1">
    <citation type="journal article" date="2022" name="Nat. Plants">
        <title>Genomes of leafy and leafless Platanthera orchids illuminate the evolution of mycoheterotrophy.</title>
        <authorList>
            <person name="Li M.H."/>
            <person name="Liu K.W."/>
            <person name="Li Z."/>
            <person name="Lu H.C."/>
            <person name="Ye Q.L."/>
            <person name="Zhang D."/>
            <person name="Wang J.Y."/>
            <person name="Li Y.F."/>
            <person name="Zhong Z.M."/>
            <person name="Liu X."/>
            <person name="Yu X."/>
            <person name="Liu D.K."/>
            <person name="Tu X.D."/>
            <person name="Liu B."/>
            <person name="Hao Y."/>
            <person name="Liao X.Y."/>
            <person name="Jiang Y.T."/>
            <person name="Sun W.H."/>
            <person name="Chen J."/>
            <person name="Chen Y.Q."/>
            <person name="Ai Y."/>
            <person name="Zhai J.W."/>
            <person name="Wu S.S."/>
            <person name="Zhou Z."/>
            <person name="Hsiao Y.Y."/>
            <person name="Wu W.L."/>
            <person name="Chen Y.Y."/>
            <person name="Lin Y.F."/>
            <person name="Hsu J.L."/>
            <person name="Li C.Y."/>
            <person name="Wang Z.W."/>
            <person name="Zhao X."/>
            <person name="Zhong W.Y."/>
            <person name="Ma X.K."/>
            <person name="Ma L."/>
            <person name="Huang J."/>
            <person name="Chen G.Z."/>
            <person name="Huang M.Z."/>
            <person name="Huang L."/>
            <person name="Peng D.H."/>
            <person name="Luo Y.B."/>
            <person name="Zou S.Q."/>
            <person name="Chen S.P."/>
            <person name="Lan S."/>
            <person name="Tsai W.C."/>
            <person name="Van de Peer Y."/>
            <person name="Liu Z.J."/>
        </authorList>
    </citation>
    <scope>NUCLEOTIDE SEQUENCE [LARGE SCALE GENOMIC DNA]</scope>
    <source>
        <strain evidence="2">Lor287</strain>
    </source>
</reference>
<comment type="caution">
    <text evidence="2">The sequence shown here is derived from an EMBL/GenBank/DDBJ whole genome shotgun (WGS) entry which is preliminary data.</text>
</comment>
<sequence>MENKRPVRCNENENVALYLWTKRQEMADRGGIVKGATFMNKQELRDDTEASELSLKSIRPPARSIPKESYLKEAKGPGGGTRGSHSAD</sequence>
<organism evidence="2 3">
    <name type="scientific">Platanthera zijinensis</name>
    <dbReference type="NCBI Taxonomy" id="2320716"/>
    <lineage>
        <taxon>Eukaryota</taxon>
        <taxon>Viridiplantae</taxon>
        <taxon>Streptophyta</taxon>
        <taxon>Embryophyta</taxon>
        <taxon>Tracheophyta</taxon>
        <taxon>Spermatophyta</taxon>
        <taxon>Magnoliopsida</taxon>
        <taxon>Liliopsida</taxon>
        <taxon>Asparagales</taxon>
        <taxon>Orchidaceae</taxon>
        <taxon>Orchidoideae</taxon>
        <taxon>Orchideae</taxon>
        <taxon>Orchidinae</taxon>
        <taxon>Platanthera</taxon>
    </lineage>
</organism>
<evidence type="ECO:0000313" key="2">
    <source>
        <dbReference type="EMBL" id="KAK8916271.1"/>
    </source>
</evidence>
<protein>
    <submittedName>
        <fullName evidence="2">Uncharacterized protein</fullName>
    </submittedName>
</protein>
<feature type="region of interest" description="Disordered" evidence="1">
    <location>
        <begin position="43"/>
        <end position="88"/>
    </location>
</feature>
<accession>A0AAP0AV04</accession>
<keyword evidence="3" id="KW-1185">Reference proteome</keyword>
<name>A0AAP0AV04_9ASPA</name>
<dbReference type="AlphaFoldDB" id="A0AAP0AV04"/>
<dbReference type="EMBL" id="JBBWWQ010000020">
    <property type="protein sequence ID" value="KAK8916271.1"/>
    <property type="molecule type" value="Genomic_DNA"/>
</dbReference>
<feature type="compositionally biased region" description="Basic and acidic residues" evidence="1">
    <location>
        <begin position="65"/>
        <end position="75"/>
    </location>
</feature>
<evidence type="ECO:0000256" key="1">
    <source>
        <dbReference type="SAM" id="MobiDB-lite"/>
    </source>
</evidence>
<dbReference type="Proteomes" id="UP001418222">
    <property type="component" value="Unassembled WGS sequence"/>
</dbReference>
<proteinExistence type="predicted"/>